<reference evidence="1 2" key="1">
    <citation type="submission" date="2022-03" db="EMBL/GenBank/DDBJ databases">
        <authorList>
            <person name="Brunel B."/>
        </authorList>
    </citation>
    <scope>NUCLEOTIDE SEQUENCE [LARGE SCALE GENOMIC DNA]</scope>
    <source>
        <strain evidence="1">STM5069sample</strain>
    </source>
</reference>
<accession>A0ABM9EIX8</accession>
<name>A0ABM9EIX8_9HYPH</name>
<dbReference type="Proteomes" id="UP001153050">
    <property type="component" value="Unassembled WGS sequence"/>
</dbReference>
<evidence type="ECO:0000313" key="2">
    <source>
        <dbReference type="Proteomes" id="UP001153050"/>
    </source>
</evidence>
<proteinExistence type="predicted"/>
<gene>
    <name evidence="1" type="ORF">MES5069_830005</name>
</gene>
<dbReference type="RefSeq" id="WP_254022438.1">
    <property type="nucleotide sequence ID" value="NZ_CAKXZT010000183.1"/>
</dbReference>
<keyword evidence="2" id="KW-1185">Reference proteome</keyword>
<comment type="caution">
    <text evidence="1">The sequence shown here is derived from an EMBL/GenBank/DDBJ whole genome shotgun (WGS) entry which is preliminary data.</text>
</comment>
<organism evidence="1 2">
    <name type="scientific">Mesorhizobium escarrei</name>
    <dbReference type="NCBI Taxonomy" id="666018"/>
    <lineage>
        <taxon>Bacteria</taxon>
        <taxon>Pseudomonadati</taxon>
        <taxon>Pseudomonadota</taxon>
        <taxon>Alphaproteobacteria</taxon>
        <taxon>Hyphomicrobiales</taxon>
        <taxon>Phyllobacteriaceae</taxon>
        <taxon>Mesorhizobium</taxon>
    </lineage>
</organism>
<evidence type="ECO:0000313" key="1">
    <source>
        <dbReference type="EMBL" id="CAH2409358.1"/>
    </source>
</evidence>
<dbReference type="EMBL" id="CAKXZT010000183">
    <property type="protein sequence ID" value="CAH2409358.1"/>
    <property type="molecule type" value="Genomic_DNA"/>
</dbReference>
<sequence>MPRYRRRETISEYHLAKIERQATLLQRELRDAQLALKPFREHWEAVDRLHGDLKRALNLLNGRPADWERPHAAPMSRG</sequence>
<protein>
    <submittedName>
        <fullName evidence="1">Uncharacterized protein</fullName>
    </submittedName>
</protein>